<feature type="transmembrane region" description="Helical" evidence="2">
    <location>
        <begin position="563"/>
        <end position="584"/>
    </location>
</feature>
<dbReference type="GO" id="GO:0016255">
    <property type="term" value="P:attachment of GPI anchor to protein"/>
    <property type="evidence" value="ECO:0007669"/>
    <property type="project" value="InterPro"/>
</dbReference>
<dbReference type="PANTHER" id="PTHR12959">
    <property type="entry name" value="GPI TRANSAMIDASE COMPONENT PIG-T-RELATED"/>
    <property type="match status" value="1"/>
</dbReference>
<keyword evidence="2" id="KW-1133">Transmembrane helix</keyword>
<dbReference type="PANTHER" id="PTHR12959:SF11">
    <property type="entry name" value="GPI TRANSAMIDASE COMPONENT PIG-T"/>
    <property type="match status" value="1"/>
</dbReference>
<keyword evidence="5" id="KW-1185">Reference proteome</keyword>
<feature type="compositionally biased region" description="Polar residues" evidence="1">
    <location>
        <begin position="598"/>
        <end position="620"/>
    </location>
</feature>
<reference evidence="4" key="1">
    <citation type="submission" date="2022-07" db="EMBL/GenBank/DDBJ databases">
        <title>Phylogenomic reconstructions and comparative analyses of Kickxellomycotina fungi.</title>
        <authorList>
            <person name="Reynolds N.K."/>
            <person name="Stajich J.E."/>
            <person name="Barry K."/>
            <person name="Grigoriev I.V."/>
            <person name="Crous P."/>
            <person name="Smith M.E."/>
        </authorList>
    </citation>
    <scope>NUCLEOTIDE SEQUENCE</scope>
    <source>
        <strain evidence="4">RSA 1196</strain>
    </source>
</reference>
<evidence type="ECO:0000256" key="3">
    <source>
        <dbReference type="SAM" id="SignalP"/>
    </source>
</evidence>
<name>A0A9W8AVB7_9FUNG</name>
<evidence type="ECO:0000256" key="2">
    <source>
        <dbReference type="SAM" id="Phobius"/>
    </source>
</evidence>
<proteinExistence type="predicted"/>
<feature type="region of interest" description="Disordered" evidence="1">
    <location>
        <begin position="598"/>
        <end position="627"/>
    </location>
</feature>
<evidence type="ECO:0000313" key="5">
    <source>
        <dbReference type="Proteomes" id="UP001150925"/>
    </source>
</evidence>
<sequence length="627" mass="70656">MRFLCPLSITLLGWGLAESSSFPSTSLESDRFTEKLLINPLTTDKVLAHFDFTITSRWHTPEGQEPHHYRLFPRLIGQIIEKFGIREFHLSIGQGRWDYDSWGYPVEPSTSPSLELWTRLETGDDMEDRWQGFTNALSGLFCASLNFVDNTTTSSPLLSFRSPSQLQKLLQDKAEHPTTPEATSPTPSELRHTFLAREGVCTENLTPWIKLLPCQAKSGLTTLLNTYRLFDSSYHSMSIHVHRTCLGESCSKEVWRMRQTLTTVTDRLRLPRQSPALLDTLFDRSLKNTCPLADQSTISVLVPTEGNTFTLQSKPSSWSKAIPIPERKVALFDLKSLVTPNQSFDIDITWPNTWDAHGLSRSSIPLVMHRYVTGQGLERNGLEVHLENRHTQDIPVVYLDTLPWYLNVYFHTLRLEAQPLSAAQQPQVLARANTTTVEPTEMYLQPSHDHGRPAVMEIRFTIPAQSLVTLSVDFDKMFLKYTEHPPDANRGLNVGSAILTAALVSPSTVTPCDYQGLLHPEEQLWRHVRTTTESATVPEVCLTRLYSELFLVSLPTPDFSMPYNVIAFTCTVLAFFFGSMFNSLSRGYVVLSREDVQNTTESPGTAGNTSQKNGDTPVSKSDQKKSQ</sequence>
<evidence type="ECO:0000256" key="1">
    <source>
        <dbReference type="SAM" id="MobiDB-lite"/>
    </source>
</evidence>
<dbReference type="GO" id="GO:0042765">
    <property type="term" value="C:GPI-anchor transamidase complex"/>
    <property type="evidence" value="ECO:0007669"/>
    <property type="project" value="InterPro"/>
</dbReference>
<keyword evidence="3" id="KW-0732">Signal</keyword>
<dbReference type="Proteomes" id="UP001150925">
    <property type="component" value="Unassembled WGS sequence"/>
</dbReference>
<evidence type="ECO:0000313" key="4">
    <source>
        <dbReference type="EMBL" id="KAJ1964844.1"/>
    </source>
</evidence>
<dbReference type="Pfam" id="PF04113">
    <property type="entry name" value="Gpi16"/>
    <property type="match status" value="2"/>
</dbReference>
<gene>
    <name evidence="4" type="primary">GPI16</name>
    <name evidence="4" type="ORF">IWQ62_002817</name>
</gene>
<protein>
    <submittedName>
        <fullName evidence="4">Subunit of the glycosylphosphatidylinositol transamidase complex-like protein</fullName>
    </submittedName>
</protein>
<dbReference type="OrthoDB" id="331263at2759"/>
<dbReference type="InterPro" id="IPR007245">
    <property type="entry name" value="PIG-T"/>
</dbReference>
<feature type="chain" id="PRO_5040986678" evidence="3">
    <location>
        <begin position="20"/>
        <end position="627"/>
    </location>
</feature>
<keyword evidence="2" id="KW-0812">Transmembrane</keyword>
<feature type="signal peptide" evidence="3">
    <location>
        <begin position="1"/>
        <end position="19"/>
    </location>
</feature>
<dbReference type="EMBL" id="JANBPY010000658">
    <property type="protein sequence ID" value="KAJ1964844.1"/>
    <property type="molecule type" value="Genomic_DNA"/>
</dbReference>
<comment type="caution">
    <text evidence="4">The sequence shown here is derived from an EMBL/GenBank/DDBJ whole genome shotgun (WGS) entry which is preliminary data.</text>
</comment>
<keyword evidence="2" id="KW-0472">Membrane</keyword>
<organism evidence="4 5">
    <name type="scientific">Dispira parvispora</name>
    <dbReference type="NCBI Taxonomy" id="1520584"/>
    <lineage>
        <taxon>Eukaryota</taxon>
        <taxon>Fungi</taxon>
        <taxon>Fungi incertae sedis</taxon>
        <taxon>Zoopagomycota</taxon>
        <taxon>Kickxellomycotina</taxon>
        <taxon>Dimargaritomycetes</taxon>
        <taxon>Dimargaritales</taxon>
        <taxon>Dimargaritaceae</taxon>
        <taxon>Dispira</taxon>
    </lineage>
</organism>
<dbReference type="AlphaFoldDB" id="A0A9W8AVB7"/>
<accession>A0A9W8AVB7</accession>